<dbReference type="EMBL" id="VFPS01000001">
    <property type="protein sequence ID" value="TQN00746.1"/>
    <property type="molecule type" value="Genomic_DNA"/>
</dbReference>
<accession>A0A4Y3UL26</accession>
<keyword evidence="3" id="KW-1185">Reference proteome</keyword>
<organism evidence="2 3">
    <name type="scientific">Microbacterium lacticum</name>
    <dbReference type="NCBI Taxonomy" id="33885"/>
    <lineage>
        <taxon>Bacteria</taxon>
        <taxon>Bacillati</taxon>
        <taxon>Actinomycetota</taxon>
        <taxon>Actinomycetes</taxon>
        <taxon>Micrococcales</taxon>
        <taxon>Microbacteriaceae</taxon>
        <taxon>Microbacterium</taxon>
    </lineage>
</organism>
<feature type="region of interest" description="Disordered" evidence="1">
    <location>
        <begin position="121"/>
        <end position="144"/>
    </location>
</feature>
<gene>
    <name evidence="2" type="ORF">FHX68_0864</name>
</gene>
<reference evidence="2 3" key="1">
    <citation type="submission" date="2019-06" db="EMBL/GenBank/DDBJ databases">
        <title>Sequencing the genomes of 1000 actinobacteria strains.</title>
        <authorList>
            <person name="Klenk H.-P."/>
        </authorList>
    </citation>
    <scope>NUCLEOTIDE SEQUENCE [LARGE SCALE GENOMIC DNA]</scope>
    <source>
        <strain evidence="2 3">DSM 20427</strain>
    </source>
</reference>
<evidence type="ECO:0000313" key="2">
    <source>
        <dbReference type="EMBL" id="TQN00746.1"/>
    </source>
</evidence>
<dbReference type="RefSeq" id="WP_141379290.1">
    <property type="nucleotide sequence ID" value="NZ_BJNA01000004.1"/>
</dbReference>
<sequence length="144" mass="15852">MSAKVPKFTVPSWLAPHVAVVRTWPVVARPHPRCIVTACSRTAFSLGLCHTHYDNLRVRALRESGSMAVWVAEHPDAVVNAPAVRSPEAICWVAACKRTASANGLCHAHREMARRRFRFAEAAQPAPGRPSLRETTHNAEETTP</sequence>
<evidence type="ECO:0000256" key="1">
    <source>
        <dbReference type="SAM" id="MobiDB-lite"/>
    </source>
</evidence>
<name>A0A4Y3UL26_9MICO</name>
<protein>
    <submittedName>
        <fullName evidence="2">Uncharacterized protein</fullName>
    </submittedName>
</protein>
<feature type="compositionally biased region" description="Basic and acidic residues" evidence="1">
    <location>
        <begin position="131"/>
        <end position="144"/>
    </location>
</feature>
<proteinExistence type="predicted"/>
<comment type="caution">
    <text evidence="2">The sequence shown here is derived from an EMBL/GenBank/DDBJ whole genome shotgun (WGS) entry which is preliminary data.</text>
</comment>
<dbReference type="Proteomes" id="UP000319804">
    <property type="component" value="Unassembled WGS sequence"/>
</dbReference>
<evidence type="ECO:0000313" key="3">
    <source>
        <dbReference type="Proteomes" id="UP000319804"/>
    </source>
</evidence>
<dbReference type="AlphaFoldDB" id="A0A4Y3UL26"/>